<dbReference type="AlphaFoldDB" id="A0A4S8I6R0"/>
<evidence type="ECO:0000313" key="3">
    <source>
        <dbReference type="Proteomes" id="UP000317650"/>
    </source>
</evidence>
<protein>
    <submittedName>
        <fullName evidence="2">Uncharacterized protein</fullName>
    </submittedName>
</protein>
<dbReference type="Proteomes" id="UP000317650">
    <property type="component" value="Unassembled WGS sequence"/>
</dbReference>
<proteinExistence type="predicted"/>
<feature type="chain" id="PRO_5020571432" evidence="1">
    <location>
        <begin position="20"/>
        <end position="69"/>
    </location>
</feature>
<evidence type="ECO:0000256" key="1">
    <source>
        <dbReference type="SAM" id="SignalP"/>
    </source>
</evidence>
<feature type="signal peptide" evidence="1">
    <location>
        <begin position="1"/>
        <end position="19"/>
    </location>
</feature>
<keyword evidence="1" id="KW-0732">Signal</keyword>
<accession>A0A4S8I6R0</accession>
<sequence length="69" mass="8435">MKRGKLPFLFFLFLPLCREQRRGNWAVGKFLQGEERSGEKGWKLPFLFFLFLPLCRWEQKRGNWATRDR</sequence>
<keyword evidence="3" id="KW-1185">Reference proteome</keyword>
<comment type="caution">
    <text evidence="2">The sequence shown here is derived from an EMBL/GenBank/DDBJ whole genome shotgun (WGS) entry which is preliminary data.</text>
</comment>
<evidence type="ECO:0000313" key="2">
    <source>
        <dbReference type="EMBL" id="THU43590.1"/>
    </source>
</evidence>
<dbReference type="EMBL" id="PYDT01000052">
    <property type="protein sequence ID" value="THU43590.1"/>
    <property type="molecule type" value="Genomic_DNA"/>
</dbReference>
<organism evidence="2 3">
    <name type="scientific">Musa balbisiana</name>
    <name type="common">Banana</name>
    <dbReference type="NCBI Taxonomy" id="52838"/>
    <lineage>
        <taxon>Eukaryota</taxon>
        <taxon>Viridiplantae</taxon>
        <taxon>Streptophyta</taxon>
        <taxon>Embryophyta</taxon>
        <taxon>Tracheophyta</taxon>
        <taxon>Spermatophyta</taxon>
        <taxon>Magnoliopsida</taxon>
        <taxon>Liliopsida</taxon>
        <taxon>Zingiberales</taxon>
        <taxon>Musaceae</taxon>
        <taxon>Musa</taxon>
    </lineage>
</organism>
<name>A0A4S8I6R0_MUSBA</name>
<gene>
    <name evidence="2" type="ORF">C4D60_Mb00t00860</name>
</gene>
<reference evidence="2 3" key="1">
    <citation type="journal article" date="2019" name="Nat. Plants">
        <title>Genome sequencing of Musa balbisiana reveals subgenome evolution and function divergence in polyploid bananas.</title>
        <authorList>
            <person name="Yao X."/>
        </authorList>
    </citation>
    <scope>NUCLEOTIDE SEQUENCE [LARGE SCALE GENOMIC DNA]</scope>
    <source>
        <strain evidence="3">cv. DH-PKW</strain>
        <tissue evidence="2">Leaves</tissue>
    </source>
</reference>